<evidence type="ECO:0000256" key="8">
    <source>
        <dbReference type="ARBA" id="ARBA00025466"/>
    </source>
</evidence>
<dbReference type="InterPro" id="IPR044822">
    <property type="entry name" value="Myb_DNA-bind_4"/>
</dbReference>
<comment type="subunit">
    <text evidence="1">Self-associates forming complexes of several hundred monomers.</text>
</comment>
<feature type="region of interest" description="Disordered" evidence="11">
    <location>
        <begin position="206"/>
        <end position="232"/>
    </location>
</feature>
<keyword evidence="4 9" id="KW-0863">Zinc-finger</keyword>
<feature type="region of interest" description="Disordered" evidence="11">
    <location>
        <begin position="766"/>
        <end position="793"/>
    </location>
</feature>
<feature type="region of interest" description="Disordered" evidence="11">
    <location>
        <begin position="280"/>
        <end position="342"/>
    </location>
</feature>
<reference evidence="14" key="2">
    <citation type="submission" date="2021-08" db="EMBL/GenBank/DDBJ databases">
        <authorList>
            <person name="Eriksson T."/>
        </authorList>
    </citation>
    <scope>NUCLEOTIDE SEQUENCE</scope>
    <source>
        <strain evidence="14">Stoneville</strain>
        <tissue evidence="14">Whole head</tissue>
    </source>
</reference>
<dbReference type="PANTHER" id="PTHR46114">
    <property type="entry name" value="APPLE DOMAIN-CONTAINING PROTEIN"/>
    <property type="match status" value="1"/>
</dbReference>
<evidence type="ECO:0000313" key="15">
    <source>
        <dbReference type="Proteomes" id="UP000719412"/>
    </source>
</evidence>
<feature type="compositionally biased region" description="Low complexity" evidence="11">
    <location>
        <begin position="217"/>
        <end position="230"/>
    </location>
</feature>
<evidence type="ECO:0000256" key="6">
    <source>
        <dbReference type="ARBA" id="ARBA00023015"/>
    </source>
</evidence>
<evidence type="ECO:0000259" key="13">
    <source>
        <dbReference type="PROSITE" id="PS51029"/>
    </source>
</evidence>
<proteinExistence type="predicted"/>
<sequence length="1851" mass="211600">MDRSGLSYNKEKLPNVTIDIEEGLILEEGWENLIVFNDNEENDNLATEEIPPLVCIEGEPDMTEAENNMNVENMPNVVHEKASAVKVAETEVNYLKEAEKESAIIHEIEKVISNEFEMENNNSILEDTSDMTHEKTPAMNVTETERKKNIDMLDVSTEKESSMVEVENTTSNVTEVSIETIEERLGNMQNTPEKYIDIIENEPPREQTIESAEGGYPRSSTKPSPLKLPSGVLVPSPFKKSLFWPEPTKKVKSRKSRVKVPSVGTSDAWRAYFLKKEEEQKRSIQEKEERKRKREENKKLREKGNKKQNKKVIQQDAEVEENIEAPSETEEDLSQNVDESENGEAVEVQIGDFVIVNYLDEYYPAKVTDKDDEKVLANAMAKAAGDKWKWPSIKDEICVSGPCKSTKDWKKIFSDWKCAVRNRARILKEKPTAGGPPQEKPLNDLENKLLDLTGRIVVERILLVPELRLPNEVPEEADQAEQETVADVNAVDNHENVIEEVGETHDAEGSLKRKHETLKTPDTSLPIFVFYVTMIKVIFIYYYNNIFVNNVVNAEIYKLVHSEMIKKGVTNKSPEQIQTKWKSMKVAYYKCKKSNNTSGTERTECDFFDSLDEILGTRPSANLEGVDAVEITPSSEPHVIVEIEDNITGNELSQVCSVDGSPGPSSRDSATTVSTSAQEDMPRLLLKKKKRRHTQQEQDAEFYERQQQLMMTFFQQQRENEEKSAERRAQQFEKLLTTFTTTIKTIMSAPQYMPMMMPAQHPNMFHPNGNGEPSTSNTGYASEESDDSSENVDWYRGSSRKITFRSPRIWRKPTNHSDDCYFCLIDLSCYKKPSDRTKIKYPASAPVPNDDDLPFPLAPLTVASTSTSLEYFSSEEHVESENGDETFEPDDEPHLVNQTDLNDLVRDLGLTKEKAELLGSRLKQWNLLDRECKTSVYRKRHQDFSQFFAMDGVLCYCTVCGLFEEMGLTHKSDEWCLFIDSSSKILKAVLLHNGNKFPSIPVAHSANLKEEYKNVKILLEKIQYNVHKWDVCGDFKMLGFYLGLQGGYTKYSCFLCLWDSRADKEHYVKREWPLRNELIPGKHNVLNVPLVSKESILLPPLHIKLGLVKQFVKALPKQSDAFLHIRGMFPKLSNAKVEGGIFTGPQIRQMLASKDLESKMNDLEKCAWTSFRKVVEGFLGNKKSVNYQEIVDTLLEDFKNLGCRMSIKVHFLHSHLDFFRDNLGAVSEEHGARFHQDIQMMEKRYEGKWNAAMLGDYQRIVIIQVDECQRLWRNLRDRYSREKRRKPTGTQAEDDPHRVYFDNLHFLDKAIRPRKEVKTYSNICGGNSGGSNSPWNSMSHFVVNDSQASRESEGEDFNDVIPKVQHQLAITVVLSQGVDMSTHTTSTNWPNRQRKTGAIKSNTVGDRQHRSDDWRTMEDQTKRTANFTVKEKMTLLSIIERYKPIIENKGTSCVINDKKNNAWKNIMQEFNAETEVTRTVKHLKLLYTNLKRKTRKDVAEKHKEQYIRAKLIDQEDRREINKTGGGNYNPQLDDAGTQILAIMEDQIDPLSNVFDDAADYFHDGLVRTGSHREFPRGHFSVPCCLTCTFNDITDGILLSVYAGPGLSMRHLCGIKYTVLLPAAWRDFRDLFTDFSNVVNGFIRIRGALTVSCCRALVCKVSQLEDRSIRPYFYTTLSVAVWNVLICSYARGSNTENQSVEKVVFVPCSFELLIVSFLENIFPSKIIPMPCKLCRKVLKTPGNTSHLMRHLHRLHKNQVAVKEQDKTTTSGRSNEDEDGLAVVSDTNTPSTISRISTTVQLGKRLRIPIKSTYKLQQIKINLQICLDDESPDDEDNIEKNISDTDTEQEARQ</sequence>
<dbReference type="GO" id="GO:0008270">
    <property type="term" value="F:zinc ion binding"/>
    <property type="evidence" value="ECO:0007669"/>
    <property type="project" value="UniProtKB-KW"/>
</dbReference>
<feature type="region of interest" description="Disordered" evidence="11">
    <location>
        <begin position="873"/>
        <end position="893"/>
    </location>
</feature>
<evidence type="ECO:0000256" key="11">
    <source>
        <dbReference type="SAM" id="MobiDB-lite"/>
    </source>
</evidence>
<evidence type="ECO:0000256" key="1">
    <source>
        <dbReference type="ARBA" id="ARBA00011764"/>
    </source>
</evidence>
<dbReference type="EMBL" id="JABDTM020023126">
    <property type="protein sequence ID" value="KAH0815409.1"/>
    <property type="molecule type" value="Genomic_DNA"/>
</dbReference>
<feature type="compositionally biased region" description="Polar residues" evidence="11">
    <location>
        <begin position="663"/>
        <end position="678"/>
    </location>
</feature>
<dbReference type="Pfam" id="PF13873">
    <property type="entry name" value="Myb_DNA-bind_5"/>
    <property type="match status" value="1"/>
</dbReference>
<keyword evidence="6" id="KW-0805">Transcription regulation</keyword>
<gene>
    <name evidence="14" type="ORF">GEV33_007382</name>
</gene>
<dbReference type="Pfam" id="PF10545">
    <property type="entry name" value="MADF_DNA_bdg"/>
    <property type="match status" value="1"/>
</dbReference>
<comment type="function">
    <text evidence="8">Involved in transvection phenomena (= synapsis-dependent gene expression), where the synaptic pairing of chromosomes carrying genes with which zeste interacts influences the expression of these genes. Zeste binds to DNA and stimulates transcription from a nearby promoter.</text>
</comment>
<protein>
    <recommendedName>
        <fullName evidence="2">Regulatory protein zeste</fullName>
    </recommendedName>
</protein>
<dbReference type="PANTHER" id="PTHR46114:SF1">
    <property type="entry name" value="ZAD DOMAIN-CONTAINING PROTEIN"/>
    <property type="match status" value="1"/>
</dbReference>
<evidence type="ECO:0000313" key="14">
    <source>
        <dbReference type="EMBL" id="KAH0815409.1"/>
    </source>
</evidence>
<reference evidence="14" key="1">
    <citation type="journal article" date="2020" name="J Insects Food Feed">
        <title>The yellow mealworm (Tenebrio molitor) genome: a resource for the emerging insects as food and feed industry.</title>
        <authorList>
            <person name="Eriksson T."/>
            <person name="Andere A."/>
            <person name="Kelstrup H."/>
            <person name="Emery V."/>
            <person name="Picard C."/>
        </authorList>
    </citation>
    <scope>NUCLEOTIDE SEQUENCE</scope>
    <source>
        <strain evidence="14">Stoneville</strain>
        <tissue evidence="14">Whole head</tissue>
    </source>
</reference>
<evidence type="ECO:0000256" key="3">
    <source>
        <dbReference type="ARBA" id="ARBA00022723"/>
    </source>
</evidence>
<organism evidence="14 15">
    <name type="scientific">Tenebrio molitor</name>
    <name type="common">Yellow mealworm beetle</name>
    <dbReference type="NCBI Taxonomy" id="7067"/>
    <lineage>
        <taxon>Eukaryota</taxon>
        <taxon>Metazoa</taxon>
        <taxon>Ecdysozoa</taxon>
        <taxon>Arthropoda</taxon>
        <taxon>Hexapoda</taxon>
        <taxon>Insecta</taxon>
        <taxon>Pterygota</taxon>
        <taxon>Neoptera</taxon>
        <taxon>Endopterygota</taxon>
        <taxon>Coleoptera</taxon>
        <taxon>Polyphaga</taxon>
        <taxon>Cucujiformia</taxon>
        <taxon>Tenebrionidae</taxon>
        <taxon>Tenebrio</taxon>
    </lineage>
</organism>
<dbReference type="InterPro" id="IPR006578">
    <property type="entry name" value="MADF-dom"/>
</dbReference>
<evidence type="ECO:0000259" key="12">
    <source>
        <dbReference type="PROSITE" id="PS50808"/>
    </source>
</evidence>
<keyword evidence="3" id="KW-0479">Metal-binding</keyword>
<feature type="coiled-coil region" evidence="10">
    <location>
        <begin position="686"/>
        <end position="735"/>
    </location>
</feature>
<keyword evidence="15" id="KW-1185">Reference proteome</keyword>
<feature type="compositionally biased region" description="Acidic residues" evidence="11">
    <location>
        <begin position="881"/>
        <end position="891"/>
    </location>
</feature>
<dbReference type="GO" id="GO:0003677">
    <property type="term" value="F:DNA binding"/>
    <property type="evidence" value="ECO:0007669"/>
    <property type="project" value="InterPro"/>
</dbReference>
<dbReference type="InterPro" id="IPR028002">
    <property type="entry name" value="Myb_DNA-bind_5"/>
</dbReference>
<evidence type="ECO:0000256" key="4">
    <source>
        <dbReference type="ARBA" id="ARBA00022771"/>
    </source>
</evidence>
<feature type="region of interest" description="Disordered" evidence="11">
    <location>
        <begin position="658"/>
        <end position="680"/>
    </location>
</feature>
<accession>A0A8J6LB54</accession>
<dbReference type="Proteomes" id="UP000719412">
    <property type="component" value="Unassembled WGS sequence"/>
</dbReference>
<evidence type="ECO:0000256" key="7">
    <source>
        <dbReference type="ARBA" id="ARBA00023163"/>
    </source>
</evidence>
<comment type="caution">
    <text evidence="14">The sequence shown here is derived from an EMBL/GenBank/DDBJ whole genome shotgun (WGS) entry which is preliminary data.</text>
</comment>
<keyword evidence="7" id="KW-0804">Transcription</keyword>
<dbReference type="PROSITE" id="PS51029">
    <property type="entry name" value="MADF"/>
    <property type="match status" value="1"/>
</dbReference>
<evidence type="ECO:0000256" key="9">
    <source>
        <dbReference type="PROSITE-ProRule" id="PRU00027"/>
    </source>
</evidence>
<dbReference type="InterPro" id="IPR003656">
    <property type="entry name" value="Znf_BED"/>
</dbReference>
<feature type="compositionally biased region" description="Basic and acidic residues" evidence="11">
    <location>
        <begin position="1836"/>
        <end position="1851"/>
    </location>
</feature>
<evidence type="ECO:0000256" key="10">
    <source>
        <dbReference type="SAM" id="Coils"/>
    </source>
</evidence>
<feature type="region of interest" description="Disordered" evidence="11">
    <location>
        <begin position="1757"/>
        <end position="1786"/>
    </location>
</feature>
<keyword evidence="10" id="KW-0175">Coiled coil</keyword>
<name>A0A8J6LB54_TENMO</name>
<dbReference type="PROSITE" id="PS50808">
    <property type="entry name" value="ZF_BED"/>
    <property type="match status" value="1"/>
</dbReference>
<evidence type="ECO:0000256" key="5">
    <source>
        <dbReference type="ARBA" id="ARBA00022833"/>
    </source>
</evidence>
<feature type="compositionally biased region" description="Acidic residues" evidence="11">
    <location>
        <begin position="317"/>
        <end position="342"/>
    </location>
</feature>
<dbReference type="SUPFAM" id="SSF57667">
    <property type="entry name" value="beta-beta-alpha zinc fingers"/>
    <property type="match status" value="1"/>
</dbReference>
<feature type="compositionally biased region" description="Basic and acidic residues" evidence="11">
    <location>
        <begin position="280"/>
        <end position="305"/>
    </location>
</feature>
<dbReference type="SMART" id="SM00595">
    <property type="entry name" value="MADF"/>
    <property type="match status" value="1"/>
</dbReference>
<feature type="domain" description="BED-type" evidence="12">
    <location>
        <begin position="1730"/>
        <end position="1761"/>
    </location>
</feature>
<dbReference type="Pfam" id="PF13837">
    <property type="entry name" value="Myb_DNA-bind_4"/>
    <property type="match status" value="1"/>
</dbReference>
<evidence type="ECO:0000256" key="2">
    <source>
        <dbReference type="ARBA" id="ARBA00016807"/>
    </source>
</evidence>
<feature type="domain" description="MADF" evidence="13">
    <location>
        <begin position="1222"/>
        <end position="1312"/>
    </location>
</feature>
<dbReference type="InterPro" id="IPR036236">
    <property type="entry name" value="Znf_C2H2_sf"/>
</dbReference>
<feature type="region of interest" description="Disordered" evidence="11">
    <location>
        <begin position="1827"/>
        <end position="1851"/>
    </location>
</feature>
<feature type="compositionally biased region" description="Polar residues" evidence="11">
    <location>
        <begin position="771"/>
        <end position="780"/>
    </location>
</feature>
<keyword evidence="5" id="KW-0862">Zinc</keyword>